<evidence type="ECO:0000313" key="4">
    <source>
        <dbReference type="Proteomes" id="UP001139199"/>
    </source>
</evidence>
<dbReference type="AlphaFoldDB" id="A0A9X1KZX7"/>
<accession>A0A9X1KZX7</accession>
<sequence length="415" mass="45966">MKRTFFLLILLLSTSSIFAQAITDTGTKVGIGDTNPDEAISVNGNIETTTNNGKIGFNVDSSFLIDGVDIARYGLSTYGSAKTSLSGYFGLSFITHDIQRMTILNSGQVGIGTTEPDVKLTVQGHVNIGGTGNYHLKTRYIDGKETSSSNIDDLYLNYNTGKHVRVGFGDLDSNIYVSGKIGIGTTNPREKLEVNGLIRIPAATNENDNSPGITLNSNDDFLYDEEYINQYGLGFHGYQDGTSTYLAPNNTYLSGHFGLDFFTGSKNRMRISKSGEVTIGTVNIQNGFKLAVNGNIKAKEIKVETGWSDFVFYDDYNLPTLKEVEQHIKEKGHLKDIPSAKDVEQNGIFLGEMDAKLLQKIEELTLYIIEQEKKLQNQNIKIESQSDKIKELEHKNENLKSIEGRLKKLEKLLKL</sequence>
<feature type="signal peptide" evidence="2">
    <location>
        <begin position="1"/>
        <end position="21"/>
    </location>
</feature>
<comment type="caution">
    <text evidence="3">The sequence shown here is derived from an EMBL/GenBank/DDBJ whole genome shotgun (WGS) entry which is preliminary data.</text>
</comment>
<evidence type="ECO:0000256" key="2">
    <source>
        <dbReference type="SAM" id="SignalP"/>
    </source>
</evidence>
<keyword evidence="4" id="KW-1185">Reference proteome</keyword>
<dbReference type="Proteomes" id="UP001139199">
    <property type="component" value="Unassembled WGS sequence"/>
</dbReference>
<evidence type="ECO:0008006" key="5">
    <source>
        <dbReference type="Google" id="ProtNLM"/>
    </source>
</evidence>
<evidence type="ECO:0000256" key="1">
    <source>
        <dbReference type="SAM" id="Coils"/>
    </source>
</evidence>
<protein>
    <recommendedName>
        <fullName evidence="5">Peptidase S74 domain-containing protein</fullName>
    </recommendedName>
</protein>
<dbReference type="EMBL" id="JAJAPW010000001">
    <property type="protein sequence ID" value="MCB4797233.1"/>
    <property type="molecule type" value="Genomic_DNA"/>
</dbReference>
<proteinExistence type="predicted"/>
<organism evidence="3 4">
    <name type="scientific">Neotamlana laminarinivorans</name>
    <dbReference type="NCBI Taxonomy" id="2883124"/>
    <lineage>
        <taxon>Bacteria</taxon>
        <taxon>Pseudomonadati</taxon>
        <taxon>Bacteroidota</taxon>
        <taxon>Flavobacteriia</taxon>
        <taxon>Flavobacteriales</taxon>
        <taxon>Flavobacteriaceae</taxon>
        <taxon>Neotamlana</taxon>
    </lineage>
</organism>
<keyword evidence="2" id="KW-0732">Signal</keyword>
<name>A0A9X1KZX7_9FLAO</name>
<evidence type="ECO:0000313" key="3">
    <source>
        <dbReference type="EMBL" id="MCB4797233.1"/>
    </source>
</evidence>
<gene>
    <name evidence="3" type="ORF">LG649_00125</name>
</gene>
<feature type="coiled-coil region" evidence="1">
    <location>
        <begin position="368"/>
        <end position="412"/>
    </location>
</feature>
<dbReference type="RefSeq" id="WP_226539510.1">
    <property type="nucleotide sequence ID" value="NZ_JAJAPW010000001.1"/>
</dbReference>
<feature type="chain" id="PRO_5040856149" description="Peptidase S74 domain-containing protein" evidence="2">
    <location>
        <begin position="22"/>
        <end position="415"/>
    </location>
</feature>
<keyword evidence="1" id="KW-0175">Coiled coil</keyword>
<reference evidence="3" key="1">
    <citation type="submission" date="2021-10" db="EMBL/GenBank/DDBJ databases">
        <title>Tamlana sargassums sp. nov., and Tamlana laminarinivorans sp. nov., two new bacteria isolated from the brown alga.</title>
        <authorList>
            <person name="Li J."/>
        </authorList>
    </citation>
    <scope>NUCLEOTIDE SEQUENCE</scope>
    <source>
        <strain evidence="3">PT2-4</strain>
    </source>
</reference>